<evidence type="ECO:0000313" key="2">
    <source>
        <dbReference type="EMBL" id="KOF88784.1"/>
    </source>
</evidence>
<dbReference type="EMBL" id="KQ418108">
    <property type="protein sequence ID" value="KOF88784.1"/>
    <property type="molecule type" value="Genomic_DNA"/>
</dbReference>
<accession>A0A0L8HI49</accession>
<gene>
    <name evidence="2" type="ORF">OCBIM_22014258mg</name>
</gene>
<proteinExistence type="predicted"/>
<keyword evidence="1" id="KW-0812">Transmembrane</keyword>
<keyword evidence="1" id="KW-1133">Transmembrane helix</keyword>
<reference evidence="2" key="1">
    <citation type="submission" date="2015-07" db="EMBL/GenBank/DDBJ databases">
        <title>MeaNS - Measles Nucleotide Surveillance Program.</title>
        <authorList>
            <person name="Tran T."/>
            <person name="Druce J."/>
        </authorList>
    </citation>
    <scope>NUCLEOTIDE SEQUENCE</scope>
    <source>
        <strain evidence="2">UCB-OBI-ISO-001</strain>
        <tissue evidence="2">Gonad</tissue>
    </source>
</reference>
<name>A0A0L8HI49_OCTBM</name>
<keyword evidence="1" id="KW-0472">Membrane</keyword>
<organism evidence="2">
    <name type="scientific">Octopus bimaculoides</name>
    <name type="common">California two-spotted octopus</name>
    <dbReference type="NCBI Taxonomy" id="37653"/>
    <lineage>
        <taxon>Eukaryota</taxon>
        <taxon>Metazoa</taxon>
        <taxon>Spiralia</taxon>
        <taxon>Lophotrochozoa</taxon>
        <taxon>Mollusca</taxon>
        <taxon>Cephalopoda</taxon>
        <taxon>Coleoidea</taxon>
        <taxon>Octopodiformes</taxon>
        <taxon>Octopoda</taxon>
        <taxon>Incirrata</taxon>
        <taxon>Octopodidae</taxon>
        <taxon>Octopus</taxon>
    </lineage>
</organism>
<protein>
    <submittedName>
        <fullName evidence="2">Uncharacterized protein</fullName>
    </submittedName>
</protein>
<evidence type="ECO:0000256" key="1">
    <source>
        <dbReference type="SAM" id="Phobius"/>
    </source>
</evidence>
<sequence>MVIQNSTSSMLALLCRGFPNQTFRTVQFPPENFSRKYPAVHRQGQASDSGALIYIVAVLVFYSAAIIIMIIKYLKSERKDQLEDALIENFFRDMPNGKAERENRVNQVAIHAFHTLTTAVYNDESLPSTNEVLITDV</sequence>
<feature type="transmembrane region" description="Helical" evidence="1">
    <location>
        <begin position="51"/>
        <end position="71"/>
    </location>
</feature>
<dbReference type="AlphaFoldDB" id="A0A0L8HI49"/>